<gene>
    <name evidence="2" type="ORF">AK812_SmicGene9438</name>
</gene>
<comment type="caution">
    <text evidence="2">The sequence shown here is derived from an EMBL/GenBank/DDBJ whole genome shotgun (WGS) entry which is preliminary data.</text>
</comment>
<reference evidence="2 3" key="1">
    <citation type="submission" date="2016-02" db="EMBL/GenBank/DDBJ databases">
        <title>Genome analysis of coral dinoflagellate symbionts highlights evolutionary adaptations to a symbiotic lifestyle.</title>
        <authorList>
            <person name="Aranda M."/>
            <person name="Li Y."/>
            <person name="Liew Y.J."/>
            <person name="Baumgarten S."/>
            <person name="Simakov O."/>
            <person name="Wilson M."/>
            <person name="Piel J."/>
            <person name="Ashoor H."/>
            <person name="Bougouffa S."/>
            <person name="Bajic V.B."/>
            <person name="Ryu T."/>
            <person name="Ravasi T."/>
            <person name="Bayer T."/>
            <person name="Micklem G."/>
            <person name="Kim H."/>
            <person name="Bhak J."/>
            <person name="Lajeunesse T.C."/>
            <person name="Voolstra C.R."/>
        </authorList>
    </citation>
    <scope>NUCLEOTIDE SEQUENCE [LARGE SCALE GENOMIC DNA]</scope>
    <source>
        <strain evidence="2 3">CCMP2467</strain>
    </source>
</reference>
<proteinExistence type="predicted"/>
<accession>A0A1Q9EID7</accession>
<keyword evidence="1" id="KW-1133">Transmembrane helix</keyword>
<keyword evidence="3" id="KW-1185">Reference proteome</keyword>
<evidence type="ECO:0000256" key="1">
    <source>
        <dbReference type="SAM" id="Phobius"/>
    </source>
</evidence>
<keyword evidence="1" id="KW-0472">Membrane</keyword>
<protein>
    <submittedName>
        <fullName evidence="2">Uncharacterized protein</fullName>
    </submittedName>
</protein>
<evidence type="ECO:0000313" key="2">
    <source>
        <dbReference type="EMBL" id="OLQ07192.1"/>
    </source>
</evidence>
<name>A0A1Q9EID7_SYMMI</name>
<dbReference type="Proteomes" id="UP000186817">
    <property type="component" value="Unassembled WGS sequence"/>
</dbReference>
<dbReference type="EMBL" id="LSRX01000145">
    <property type="protein sequence ID" value="OLQ07192.1"/>
    <property type="molecule type" value="Genomic_DNA"/>
</dbReference>
<evidence type="ECO:0000313" key="3">
    <source>
        <dbReference type="Proteomes" id="UP000186817"/>
    </source>
</evidence>
<organism evidence="2 3">
    <name type="scientific">Symbiodinium microadriaticum</name>
    <name type="common">Dinoflagellate</name>
    <name type="synonym">Zooxanthella microadriatica</name>
    <dbReference type="NCBI Taxonomy" id="2951"/>
    <lineage>
        <taxon>Eukaryota</taxon>
        <taxon>Sar</taxon>
        <taxon>Alveolata</taxon>
        <taxon>Dinophyceae</taxon>
        <taxon>Suessiales</taxon>
        <taxon>Symbiodiniaceae</taxon>
        <taxon>Symbiodinium</taxon>
    </lineage>
</organism>
<sequence length="108" mass="11574">MVADVFIIMMAIIIVVIVSEFTAVIALNAVLGTCEVCRLLAAGTWRLEPQLVTCAIGACAGAGHWAAGLALLRRMMMDRRCLIDEDVAPDCAAYGLRAEWCHIILSPG</sequence>
<dbReference type="AlphaFoldDB" id="A0A1Q9EID7"/>
<feature type="transmembrane region" description="Helical" evidence="1">
    <location>
        <begin position="50"/>
        <end position="72"/>
    </location>
</feature>
<keyword evidence="1" id="KW-0812">Transmembrane</keyword>
<feature type="transmembrane region" description="Helical" evidence="1">
    <location>
        <begin position="7"/>
        <end position="30"/>
    </location>
</feature>